<dbReference type="GO" id="GO:0008840">
    <property type="term" value="F:4-hydroxy-tetrahydrodipicolinate synthase activity"/>
    <property type="evidence" value="ECO:0007669"/>
    <property type="project" value="TreeGrafter"/>
</dbReference>
<dbReference type="SUPFAM" id="SSF51569">
    <property type="entry name" value="Aldolase"/>
    <property type="match status" value="1"/>
</dbReference>
<evidence type="ECO:0000256" key="3">
    <source>
        <dbReference type="ARBA" id="ARBA00023270"/>
    </source>
</evidence>
<comment type="caution">
    <text evidence="7">The sequence shown here is derived from an EMBL/GenBank/DDBJ whole genome shotgun (WGS) entry which is preliminary data.</text>
</comment>
<proteinExistence type="inferred from homology"/>
<evidence type="ECO:0000313" key="8">
    <source>
        <dbReference type="Proteomes" id="UP000239430"/>
    </source>
</evidence>
<evidence type="ECO:0000256" key="4">
    <source>
        <dbReference type="PIRNR" id="PIRNR001365"/>
    </source>
</evidence>
<name>A0A9X7P7P6_9FIRM</name>
<feature type="active site" description="Proton donor/acceptor" evidence="5">
    <location>
        <position position="137"/>
    </location>
</feature>
<evidence type="ECO:0000256" key="2">
    <source>
        <dbReference type="ARBA" id="ARBA00023239"/>
    </source>
</evidence>
<reference evidence="7 8" key="1">
    <citation type="submission" date="2018-03" db="EMBL/GenBank/DDBJ databases">
        <title>Genome sequence of Moorella stamsii DSM 26217.</title>
        <authorList>
            <person name="Poehlein A."/>
            <person name="Daniel R."/>
        </authorList>
    </citation>
    <scope>NUCLEOTIDE SEQUENCE [LARGE SCALE GENOMIC DNA]</scope>
    <source>
        <strain evidence="8">DSM 26217</strain>
    </source>
</reference>
<dbReference type="EC" id="4.1.3.3" evidence="7"/>
<evidence type="ECO:0000256" key="5">
    <source>
        <dbReference type="PIRSR" id="PIRSR001365-1"/>
    </source>
</evidence>
<protein>
    <submittedName>
        <fullName evidence="7">N-acetylneuraminate lyase</fullName>
        <ecNumber evidence="7">4.1.3.3</ecNumber>
    </submittedName>
</protein>
<dbReference type="InterPro" id="IPR020625">
    <property type="entry name" value="Schiff_base-form_aldolases_AS"/>
</dbReference>
<feature type="active site" description="Schiff-base intermediate with substrate" evidence="5">
    <location>
        <position position="164"/>
    </location>
</feature>
<dbReference type="GO" id="GO:0044281">
    <property type="term" value="P:small molecule metabolic process"/>
    <property type="evidence" value="ECO:0007669"/>
    <property type="project" value="UniProtKB-ARBA"/>
</dbReference>
<dbReference type="PROSITE" id="PS00666">
    <property type="entry name" value="DHDPS_2"/>
    <property type="match status" value="1"/>
</dbReference>
<dbReference type="PANTHER" id="PTHR12128:SF66">
    <property type="entry name" value="4-HYDROXY-2-OXOGLUTARATE ALDOLASE, MITOCHONDRIAL"/>
    <property type="match status" value="1"/>
</dbReference>
<dbReference type="PRINTS" id="PR00146">
    <property type="entry name" value="DHPICSNTHASE"/>
</dbReference>
<dbReference type="CDD" id="cd00408">
    <property type="entry name" value="DHDPS-like"/>
    <property type="match status" value="1"/>
</dbReference>
<dbReference type="GO" id="GO:0008747">
    <property type="term" value="F:N-acetylneuraminate lyase activity"/>
    <property type="evidence" value="ECO:0007669"/>
    <property type="project" value="UniProtKB-EC"/>
</dbReference>
<organism evidence="7 8">
    <name type="scientific">Neomoorella stamsii</name>
    <dbReference type="NCBI Taxonomy" id="1266720"/>
    <lineage>
        <taxon>Bacteria</taxon>
        <taxon>Bacillati</taxon>
        <taxon>Bacillota</taxon>
        <taxon>Clostridia</taxon>
        <taxon>Neomoorellales</taxon>
        <taxon>Neomoorellaceae</taxon>
        <taxon>Neomoorella</taxon>
    </lineage>
</organism>
<sequence>MQKHHIEGILPALVTPFDAEGEVYIEGLKRYVEHLVSKGVHGLFVCGSYGSGPLMTPEQRMQVAETVAEIVNGRVSIVLHIGAADTQTTLRLLKHAESLKVDAVAAVTPFYYRHLKGAIINHYKRLIDASNLPVLVYNNPKYAHYVVTPEVLSELAEYGLAGVKDSSGDIALFYNFMGEVKKPGFVFLIGSQTHLVPAMIGGASGCVSGLSNAFPEFIIHIYELCRRGEYEEAAKLQKKANVLRKVTGEGIPVPFYHAVMRMLGVDIGVPKAPFEPVSEEEYQHIQKTLIELGMLEQQ</sequence>
<dbReference type="AlphaFoldDB" id="A0A9X7P7P6"/>
<dbReference type="EMBL" id="PVXL01000008">
    <property type="protein sequence ID" value="PRR77505.1"/>
    <property type="molecule type" value="Genomic_DNA"/>
</dbReference>
<keyword evidence="8" id="KW-1185">Reference proteome</keyword>
<dbReference type="PANTHER" id="PTHR12128">
    <property type="entry name" value="DIHYDRODIPICOLINATE SYNTHASE"/>
    <property type="match status" value="1"/>
</dbReference>
<comment type="similarity">
    <text evidence="1 4">Belongs to the DapA family.</text>
</comment>
<dbReference type="SMART" id="SM01130">
    <property type="entry name" value="DHDPS"/>
    <property type="match status" value="1"/>
</dbReference>
<dbReference type="InterPro" id="IPR002220">
    <property type="entry name" value="DapA-like"/>
</dbReference>
<evidence type="ECO:0000256" key="1">
    <source>
        <dbReference type="ARBA" id="ARBA00007592"/>
    </source>
</evidence>
<dbReference type="Pfam" id="PF00701">
    <property type="entry name" value="DHDPS"/>
    <property type="match status" value="1"/>
</dbReference>
<keyword evidence="3" id="KW-0704">Schiff base</keyword>
<dbReference type="PIRSF" id="PIRSF001365">
    <property type="entry name" value="DHDPS"/>
    <property type="match status" value="1"/>
</dbReference>
<accession>A0A9X7P7P6</accession>
<dbReference type="InterPro" id="IPR013785">
    <property type="entry name" value="Aldolase_TIM"/>
</dbReference>
<evidence type="ECO:0000313" key="7">
    <source>
        <dbReference type="EMBL" id="PRR77505.1"/>
    </source>
</evidence>
<feature type="binding site" evidence="6">
    <location>
        <position position="207"/>
    </location>
    <ligand>
        <name>pyruvate</name>
        <dbReference type="ChEBI" id="CHEBI:15361"/>
    </ligand>
</feature>
<evidence type="ECO:0000256" key="6">
    <source>
        <dbReference type="PIRSR" id="PIRSR001365-2"/>
    </source>
</evidence>
<dbReference type="Gene3D" id="3.20.20.70">
    <property type="entry name" value="Aldolase class I"/>
    <property type="match status" value="1"/>
</dbReference>
<gene>
    <name evidence="7" type="primary">nanA</name>
    <name evidence="7" type="ORF">MOST_02550</name>
</gene>
<dbReference type="Proteomes" id="UP000239430">
    <property type="component" value="Unassembled WGS sequence"/>
</dbReference>
<keyword evidence="2 4" id="KW-0456">Lyase</keyword>
<dbReference type="RefSeq" id="WP_054937311.1">
    <property type="nucleotide sequence ID" value="NZ_PVXL01000008.1"/>
</dbReference>